<organism evidence="4 5">
    <name type="scientific">Klebsiella michiganensis</name>
    <dbReference type="NCBI Taxonomy" id="1134687"/>
    <lineage>
        <taxon>Bacteria</taxon>
        <taxon>Pseudomonadati</taxon>
        <taxon>Pseudomonadota</taxon>
        <taxon>Gammaproteobacteria</taxon>
        <taxon>Enterobacterales</taxon>
        <taxon>Enterobacteriaceae</taxon>
        <taxon>Klebsiella/Raoultella group</taxon>
        <taxon>Klebsiella</taxon>
    </lineage>
</organism>
<dbReference type="AlphaFoldDB" id="A0A7H5A648"/>
<dbReference type="InterPro" id="IPR011006">
    <property type="entry name" value="CheY-like_superfamily"/>
</dbReference>
<dbReference type="SMART" id="SM00862">
    <property type="entry name" value="Trans_reg_C"/>
    <property type="match status" value="1"/>
</dbReference>
<dbReference type="Gene3D" id="6.10.250.690">
    <property type="match status" value="1"/>
</dbReference>
<dbReference type="PANTHER" id="PTHR48111">
    <property type="entry name" value="REGULATOR OF RPOS"/>
    <property type="match status" value="1"/>
</dbReference>
<dbReference type="Gene3D" id="1.10.10.10">
    <property type="entry name" value="Winged helix-like DNA-binding domain superfamily/Winged helix DNA-binding domain"/>
    <property type="match status" value="1"/>
</dbReference>
<feature type="DNA-binding region" description="OmpR/PhoB-type" evidence="3">
    <location>
        <begin position="131"/>
        <end position="232"/>
    </location>
</feature>
<dbReference type="PANTHER" id="PTHR48111:SF59">
    <property type="entry name" value="TRANSCRIPTIONAL REGULATORY PROTEIN BAER"/>
    <property type="match status" value="1"/>
</dbReference>
<dbReference type="CDD" id="cd00383">
    <property type="entry name" value="trans_reg_C"/>
    <property type="match status" value="1"/>
</dbReference>
<proteinExistence type="predicted"/>
<accession>A0A7H5A648</accession>
<evidence type="ECO:0000313" key="4">
    <source>
        <dbReference type="EMBL" id="EWF86042.1"/>
    </source>
</evidence>
<dbReference type="InterPro" id="IPR039420">
    <property type="entry name" value="WalR-like"/>
</dbReference>
<dbReference type="SMART" id="SM00448">
    <property type="entry name" value="REC"/>
    <property type="match status" value="1"/>
</dbReference>
<keyword evidence="1 3" id="KW-0238">DNA-binding</keyword>
<sequence length="234" mass="26431">MNKSNLIIIAEDDDEIAAILTGYLHRAGMKTCRAEDGEQAINLTRLHKPDLVLLDIHLPVYDGWNVLMTLRKETNVPVIMVTALDQDVDKLMGLRLGADDYVIKPFNPSEVIARVEAVLRRTRPNAEVANSRPLRLPFLTIYPDEFYVEITVENKIVNPVLTTTEFKLLTYLARSPRKVCSREELLDACLPEGDSLDRTVDSHMSKLRKKLEHAGLKGIPESIRGVGYRLGEKK</sequence>
<dbReference type="InterPro" id="IPR016032">
    <property type="entry name" value="Sig_transdc_resp-reg_C-effctor"/>
</dbReference>
<dbReference type="GO" id="GO:0000976">
    <property type="term" value="F:transcription cis-regulatory region binding"/>
    <property type="evidence" value="ECO:0007669"/>
    <property type="project" value="TreeGrafter"/>
</dbReference>
<protein>
    <submittedName>
        <fullName evidence="4">Two-component system response regulator</fullName>
    </submittedName>
</protein>
<dbReference type="Pfam" id="PF00486">
    <property type="entry name" value="Trans_reg_C"/>
    <property type="match status" value="1"/>
</dbReference>
<comment type="caution">
    <text evidence="4">The sequence shown here is derived from an EMBL/GenBank/DDBJ whole genome shotgun (WGS) entry which is preliminary data.</text>
</comment>
<name>A0A7H5A648_9ENTR</name>
<dbReference type="GO" id="GO:0032993">
    <property type="term" value="C:protein-DNA complex"/>
    <property type="evidence" value="ECO:0007669"/>
    <property type="project" value="TreeGrafter"/>
</dbReference>
<dbReference type="SUPFAM" id="SSF52172">
    <property type="entry name" value="CheY-like"/>
    <property type="match status" value="1"/>
</dbReference>
<evidence type="ECO:0000256" key="3">
    <source>
        <dbReference type="PROSITE-ProRule" id="PRU01091"/>
    </source>
</evidence>
<dbReference type="InterPro" id="IPR036388">
    <property type="entry name" value="WH-like_DNA-bd_sf"/>
</dbReference>
<dbReference type="PROSITE" id="PS51755">
    <property type="entry name" value="OMPR_PHOB"/>
    <property type="match status" value="1"/>
</dbReference>
<dbReference type="EMBL" id="JCNZ01000011">
    <property type="protein sequence ID" value="EWF86042.1"/>
    <property type="molecule type" value="Genomic_DNA"/>
</dbReference>
<dbReference type="GO" id="GO:0005829">
    <property type="term" value="C:cytosol"/>
    <property type="evidence" value="ECO:0007669"/>
    <property type="project" value="TreeGrafter"/>
</dbReference>
<reference evidence="4 5" key="1">
    <citation type="submission" date="2014-01" db="EMBL/GenBank/DDBJ databases">
        <title>The Genome Sequence of Klebsiella oxytoca MGH 27.</title>
        <authorList>
            <consortium name="The Broad Institute Genomics Platform"/>
            <consortium name="The Broad Institute Genome Sequencing Center for Infectious Disease"/>
            <person name="Murphy C."/>
            <person name="Cosimi L."/>
            <person name="Cerqueira G."/>
            <person name="Feldgarden M."/>
            <person name="Earl A."/>
            <person name="Hung D."/>
            <person name="Onderdonk A.B."/>
            <person name="Ferraro M.J."/>
            <person name="Hooper D."/>
            <person name="Dekker J."/>
            <person name="O'Brien T."/>
            <person name="Huang S."/>
            <person name="Quan V."/>
            <person name="Ernst C."/>
            <person name="Delaney M."/>
            <person name="DuBois A."/>
            <person name="Kim D.S."/>
            <person name="Young S.K."/>
            <person name="Zeng Q."/>
            <person name="Gargeya S."/>
            <person name="Fitzgerald M."/>
            <person name="Abouelleil A."/>
            <person name="Alvarado L."/>
            <person name="Berlin A.M."/>
            <person name="Chapman S.B."/>
            <person name="Gainer-Dewar J."/>
            <person name="Goldberg J."/>
            <person name="Gnerre S."/>
            <person name="Griggs A."/>
            <person name="Gujja S."/>
            <person name="Hansen M."/>
            <person name="Howarth C."/>
            <person name="Imamovic A."/>
            <person name="Ireland A."/>
            <person name="Larimer J."/>
            <person name="McCowan C."/>
            <person name="Murphy C."/>
            <person name="Pearson M."/>
            <person name="Poon T.W."/>
            <person name="Priest M."/>
            <person name="Roberts A."/>
            <person name="Saif S."/>
            <person name="Shea T."/>
            <person name="Sykes S."/>
            <person name="Wortman J."/>
            <person name="Nusbaum C."/>
            <person name="Birren B."/>
        </authorList>
    </citation>
    <scope>NUCLEOTIDE SEQUENCE [LARGE SCALE GENOMIC DNA]</scope>
    <source>
        <strain evidence="4 5">MGH 27</strain>
    </source>
</reference>
<dbReference type="RefSeq" id="WP_004849651.1">
    <property type="nucleotide sequence ID" value="NZ_CABGKN010000005.1"/>
</dbReference>
<keyword evidence="2" id="KW-0597">Phosphoprotein</keyword>
<feature type="modified residue" description="4-aspartylphosphate" evidence="2">
    <location>
        <position position="55"/>
    </location>
</feature>
<evidence type="ECO:0000256" key="1">
    <source>
        <dbReference type="ARBA" id="ARBA00023125"/>
    </source>
</evidence>
<dbReference type="Proteomes" id="UP000020202">
    <property type="component" value="Unassembled WGS sequence"/>
</dbReference>
<dbReference type="PROSITE" id="PS50110">
    <property type="entry name" value="RESPONSE_REGULATORY"/>
    <property type="match status" value="1"/>
</dbReference>
<dbReference type="GO" id="GO:0006355">
    <property type="term" value="P:regulation of DNA-templated transcription"/>
    <property type="evidence" value="ECO:0007669"/>
    <property type="project" value="InterPro"/>
</dbReference>
<dbReference type="Gene3D" id="3.40.50.2300">
    <property type="match status" value="1"/>
</dbReference>
<dbReference type="GO" id="GO:0000156">
    <property type="term" value="F:phosphorelay response regulator activity"/>
    <property type="evidence" value="ECO:0007669"/>
    <property type="project" value="TreeGrafter"/>
</dbReference>
<evidence type="ECO:0000256" key="2">
    <source>
        <dbReference type="PROSITE-ProRule" id="PRU00169"/>
    </source>
</evidence>
<dbReference type="InterPro" id="IPR001789">
    <property type="entry name" value="Sig_transdc_resp-reg_receiver"/>
</dbReference>
<dbReference type="SUPFAM" id="SSF46894">
    <property type="entry name" value="C-terminal effector domain of the bipartite response regulators"/>
    <property type="match status" value="1"/>
</dbReference>
<dbReference type="InterPro" id="IPR001867">
    <property type="entry name" value="OmpR/PhoB-type_DNA-bd"/>
</dbReference>
<gene>
    <name evidence="4" type="ORF">L373_03962</name>
</gene>
<dbReference type="Pfam" id="PF00072">
    <property type="entry name" value="Response_reg"/>
    <property type="match status" value="1"/>
</dbReference>
<evidence type="ECO:0000313" key="5">
    <source>
        <dbReference type="Proteomes" id="UP000020202"/>
    </source>
</evidence>